<dbReference type="GO" id="GO:0006006">
    <property type="term" value="P:glucose metabolic process"/>
    <property type="evidence" value="ECO:0007669"/>
    <property type="project" value="InterPro"/>
</dbReference>
<feature type="binding site" evidence="5">
    <location>
        <position position="32"/>
    </location>
    <ligand>
        <name>NAD(+)</name>
        <dbReference type="ChEBI" id="CHEBI:57540"/>
    </ligand>
</feature>
<dbReference type="Gene3D" id="3.40.50.720">
    <property type="entry name" value="NAD(P)-binding Rossmann-like Domain"/>
    <property type="match status" value="1"/>
</dbReference>
<feature type="binding site" evidence="5">
    <location>
        <position position="120"/>
    </location>
    <ligand>
        <name>NAD(+)</name>
        <dbReference type="ChEBI" id="CHEBI:57540"/>
    </ligand>
</feature>
<dbReference type="Proteomes" id="UP000230215">
    <property type="component" value="Unassembled WGS sequence"/>
</dbReference>
<evidence type="ECO:0000256" key="7">
    <source>
        <dbReference type="RuleBase" id="RU000397"/>
    </source>
</evidence>
<feature type="binding site" evidence="5">
    <location>
        <position position="321"/>
    </location>
    <ligand>
        <name>NAD(+)</name>
        <dbReference type="ChEBI" id="CHEBI:57540"/>
    </ligand>
</feature>
<evidence type="ECO:0000256" key="2">
    <source>
        <dbReference type="ARBA" id="ARBA00023002"/>
    </source>
</evidence>
<keyword evidence="2" id="KW-0560">Oxidoreductase</keyword>
<feature type="active site" description="Nucleophile" evidence="3">
    <location>
        <position position="155"/>
    </location>
</feature>
<evidence type="ECO:0000256" key="1">
    <source>
        <dbReference type="ARBA" id="ARBA00007406"/>
    </source>
</evidence>
<dbReference type="EMBL" id="PFGB01000075">
    <property type="protein sequence ID" value="PIW34744.1"/>
    <property type="molecule type" value="Genomic_DNA"/>
</dbReference>
<dbReference type="PRINTS" id="PR00078">
    <property type="entry name" value="G3PDHDRGNASE"/>
</dbReference>
<dbReference type="SMART" id="SM00846">
    <property type="entry name" value="Gp_dh_N"/>
    <property type="match status" value="1"/>
</dbReference>
<dbReference type="FunFam" id="3.40.50.720:FF:000001">
    <property type="entry name" value="Glyceraldehyde-3-phosphate dehydrogenase"/>
    <property type="match status" value="1"/>
</dbReference>
<dbReference type="GO" id="GO:0050661">
    <property type="term" value="F:NADP binding"/>
    <property type="evidence" value="ECO:0007669"/>
    <property type="project" value="InterPro"/>
</dbReference>
<evidence type="ECO:0000313" key="10">
    <source>
        <dbReference type="Proteomes" id="UP000230215"/>
    </source>
</evidence>
<dbReference type="GO" id="GO:0051287">
    <property type="term" value="F:NAD binding"/>
    <property type="evidence" value="ECO:0007669"/>
    <property type="project" value="InterPro"/>
</dbReference>
<organism evidence="9 10">
    <name type="scientific">Candidatus Nealsonbacteria bacterium CG15_BIG_FIL_POST_REV_8_21_14_020_37_12</name>
    <dbReference type="NCBI Taxonomy" id="1974716"/>
    <lineage>
        <taxon>Bacteria</taxon>
        <taxon>Candidatus Nealsoniibacteriota</taxon>
    </lineage>
</organism>
<dbReference type="Gene3D" id="3.30.360.10">
    <property type="entry name" value="Dihydrodipicolinate Reductase, domain 2"/>
    <property type="match status" value="1"/>
</dbReference>
<dbReference type="InterPro" id="IPR020829">
    <property type="entry name" value="GlycerAld_3-P_DH_cat"/>
</dbReference>
<feature type="binding site" evidence="4">
    <location>
        <begin position="154"/>
        <end position="156"/>
    </location>
    <ligand>
        <name>D-glyceraldehyde 3-phosphate</name>
        <dbReference type="ChEBI" id="CHEBI:59776"/>
    </ligand>
</feature>
<dbReference type="GO" id="GO:0016620">
    <property type="term" value="F:oxidoreductase activity, acting on the aldehyde or oxo group of donors, NAD or NADP as acceptor"/>
    <property type="evidence" value="ECO:0007669"/>
    <property type="project" value="InterPro"/>
</dbReference>
<dbReference type="Pfam" id="PF02800">
    <property type="entry name" value="Gp_dh_C"/>
    <property type="match status" value="1"/>
</dbReference>
<dbReference type="InterPro" id="IPR020828">
    <property type="entry name" value="GlycerAld_3-P_DH_NAD(P)-bd"/>
</dbReference>
<dbReference type="InterPro" id="IPR036291">
    <property type="entry name" value="NAD(P)-bd_dom_sf"/>
</dbReference>
<gene>
    <name evidence="9" type="primary">gap</name>
    <name evidence="9" type="ORF">COW25_02380</name>
</gene>
<evidence type="ECO:0000256" key="4">
    <source>
        <dbReference type="PIRSR" id="PIRSR000149-2"/>
    </source>
</evidence>
<dbReference type="NCBIfam" id="TIGR01534">
    <property type="entry name" value="GAPDH-I"/>
    <property type="match status" value="1"/>
</dbReference>
<dbReference type="PIRSF" id="PIRSF000149">
    <property type="entry name" value="GAP_DH"/>
    <property type="match status" value="1"/>
</dbReference>
<evidence type="ECO:0000256" key="5">
    <source>
        <dbReference type="PIRSR" id="PIRSR000149-3"/>
    </source>
</evidence>
<dbReference type="CDD" id="cd05214">
    <property type="entry name" value="GAPDH_I_N"/>
    <property type="match status" value="1"/>
</dbReference>
<evidence type="ECO:0000259" key="8">
    <source>
        <dbReference type="SMART" id="SM00846"/>
    </source>
</evidence>
<feature type="binding site" evidence="4">
    <location>
        <position position="238"/>
    </location>
    <ligand>
        <name>D-glyceraldehyde 3-phosphate</name>
        <dbReference type="ChEBI" id="CHEBI:59776"/>
    </ligand>
</feature>
<evidence type="ECO:0000313" key="9">
    <source>
        <dbReference type="EMBL" id="PIW34744.1"/>
    </source>
</evidence>
<keyword evidence="5" id="KW-0520">NAD</keyword>
<proteinExistence type="inferred from homology"/>
<feature type="binding site" evidence="4">
    <location>
        <position position="185"/>
    </location>
    <ligand>
        <name>D-glyceraldehyde 3-phosphate</name>
        <dbReference type="ChEBI" id="CHEBI:59776"/>
    </ligand>
</feature>
<evidence type="ECO:0000256" key="6">
    <source>
        <dbReference type="PIRSR" id="PIRSR000149-4"/>
    </source>
</evidence>
<dbReference type="InterPro" id="IPR006424">
    <property type="entry name" value="Glyceraldehyde-3-P_DH_1"/>
</dbReference>
<reference evidence="10" key="1">
    <citation type="submission" date="2017-09" db="EMBL/GenBank/DDBJ databases">
        <title>Depth-based differentiation of microbial function through sediment-hosted aquifers and enrichment of novel symbionts in the deep terrestrial subsurface.</title>
        <authorList>
            <person name="Probst A.J."/>
            <person name="Ladd B."/>
            <person name="Jarett J.K."/>
            <person name="Geller-Mcgrath D.E."/>
            <person name="Sieber C.M.K."/>
            <person name="Emerson J.B."/>
            <person name="Anantharaman K."/>
            <person name="Thomas B.C."/>
            <person name="Malmstrom R."/>
            <person name="Stieglmeier M."/>
            <person name="Klingl A."/>
            <person name="Woyke T."/>
            <person name="Ryan C.M."/>
            <person name="Banfield J.F."/>
        </authorList>
    </citation>
    <scope>NUCLEOTIDE SEQUENCE [LARGE SCALE GENOMIC DNA]</scope>
</reference>
<keyword evidence="5" id="KW-0547">Nucleotide-binding</keyword>
<sequence length="337" mass="36840">MKIAINGFGRIGRLFLRQALSEQKIEVVAINDLGDLENLTYLFKYDSVYRVYNGNVGYDKGNGFLIIDGKKIKFLQEKDPAKLPWKDLGIDLVVESTGVFESFEKAKVHLDAGAKRVVLTAPAKDAEGVAGGKTILVGLNEADLKTCNLSSNASCTTNAAYPVIAIMAESIGIQKAILNTVHAYTNTQTIVDSPIKGSDFRRGRAGAQNIIPSTTGAAIAVTRAFKELEGKFDGIALRVPVVVGSIADITFLAKKKTSVEEINEIFKKAEKEPRWQGILKTVEEQIVSSDIIVEPYGAIVDLKFTKVVDGDLVKVLSWYDNEWGYAAMLIRHVLKTI</sequence>
<dbReference type="SUPFAM" id="SSF51735">
    <property type="entry name" value="NAD(P)-binding Rossmann-fold domains"/>
    <property type="match status" value="1"/>
</dbReference>
<dbReference type="Pfam" id="PF00044">
    <property type="entry name" value="Gp_dh_N"/>
    <property type="match status" value="1"/>
</dbReference>
<feature type="binding site" evidence="5">
    <location>
        <begin position="10"/>
        <end position="11"/>
    </location>
    <ligand>
        <name>NAD(+)</name>
        <dbReference type="ChEBI" id="CHEBI:57540"/>
    </ligand>
</feature>
<dbReference type="FunFam" id="3.30.360.10:FF:000002">
    <property type="entry name" value="Glyceraldehyde-3-phosphate dehydrogenase"/>
    <property type="match status" value="1"/>
</dbReference>
<dbReference type="AlphaFoldDB" id="A0A2M7H0U8"/>
<feature type="domain" description="Glyceraldehyde 3-phosphate dehydrogenase NAD(P) binding" evidence="8">
    <location>
        <begin position="1"/>
        <end position="155"/>
    </location>
</feature>
<comment type="caution">
    <text evidence="9">The sequence shown here is derived from an EMBL/GenBank/DDBJ whole genome shotgun (WGS) entry which is preliminary data.</text>
</comment>
<dbReference type="InterPro" id="IPR020831">
    <property type="entry name" value="GlycerAld/Erythrose_P_DH"/>
</dbReference>
<name>A0A2M7H0U8_9BACT</name>
<accession>A0A2M7H0U8</accession>
<dbReference type="CDD" id="cd18126">
    <property type="entry name" value="GAPDH_I_C"/>
    <property type="match status" value="1"/>
</dbReference>
<evidence type="ECO:0000256" key="3">
    <source>
        <dbReference type="PIRSR" id="PIRSR000149-1"/>
    </source>
</evidence>
<protein>
    <submittedName>
        <fullName evidence="9">Type I glyceraldehyde-3-phosphate dehydrogenase</fullName>
    </submittedName>
</protein>
<dbReference type="PANTHER" id="PTHR43148">
    <property type="entry name" value="GLYCERALDEHYDE-3-PHOSPHATE DEHYDROGENASE 2"/>
    <property type="match status" value="1"/>
</dbReference>
<dbReference type="SUPFAM" id="SSF55347">
    <property type="entry name" value="Glyceraldehyde-3-phosphate dehydrogenase-like, C-terminal domain"/>
    <property type="match status" value="1"/>
</dbReference>
<comment type="similarity">
    <text evidence="1 7">Belongs to the glyceraldehyde-3-phosphate dehydrogenase family.</text>
</comment>
<feature type="site" description="Activates thiol group during catalysis" evidence="6">
    <location>
        <position position="182"/>
    </location>
</feature>
<feature type="binding site" evidence="4">
    <location>
        <begin position="215"/>
        <end position="216"/>
    </location>
    <ligand>
        <name>D-glyceraldehyde 3-phosphate</name>
        <dbReference type="ChEBI" id="CHEBI:59776"/>
    </ligand>
</feature>